<feature type="transmembrane region" description="Helical" evidence="6">
    <location>
        <begin position="43"/>
        <end position="62"/>
    </location>
</feature>
<name>A0A5C6V8T9_9FLAO</name>
<feature type="transmembrane region" description="Helical" evidence="6">
    <location>
        <begin position="67"/>
        <end position="89"/>
    </location>
</feature>
<evidence type="ECO:0000256" key="6">
    <source>
        <dbReference type="SAM" id="Phobius"/>
    </source>
</evidence>
<comment type="subcellular location">
    <subcellularLocation>
        <location evidence="1">Membrane</location>
        <topology evidence="1">Multi-pass membrane protein</topology>
    </subcellularLocation>
</comment>
<dbReference type="InterPro" id="IPR006696">
    <property type="entry name" value="DUF423"/>
</dbReference>
<dbReference type="EMBL" id="VORB01000004">
    <property type="protein sequence ID" value="TXC81467.1"/>
    <property type="molecule type" value="Genomic_DNA"/>
</dbReference>
<keyword evidence="4 6" id="KW-1133">Transmembrane helix</keyword>
<dbReference type="Proteomes" id="UP000321168">
    <property type="component" value="Unassembled WGS sequence"/>
</dbReference>
<evidence type="ECO:0000256" key="2">
    <source>
        <dbReference type="ARBA" id="ARBA00009694"/>
    </source>
</evidence>
<sequence length="128" mass="13740">MAYKNWAAIACFGIASATILGAFGAHALKAKLDPTQLESYKTGVLYLMLNSIAILALGKLIYRVPGVLIWVGTLLFSLSIVILSTRTIWLDNTTAFSWLGPVTPLGGSLIIAGWIWTGIKISQSSVEN</sequence>
<dbReference type="GO" id="GO:0016020">
    <property type="term" value="C:membrane"/>
    <property type="evidence" value="ECO:0007669"/>
    <property type="project" value="UniProtKB-SubCell"/>
</dbReference>
<keyword evidence="5 6" id="KW-0472">Membrane</keyword>
<dbReference type="OrthoDB" id="9802121at2"/>
<comment type="caution">
    <text evidence="7">The sequence shown here is derived from an EMBL/GenBank/DDBJ whole genome shotgun (WGS) entry which is preliminary data.</text>
</comment>
<protein>
    <submittedName>
        <fullName evidence="7">DUF423 domain-containing protein</fullName>
    </submittedName>
</protein>
<evidence type="ECO:0000313" key="8">
    <source>
        <dbReference type="Proteomes" id="UP000321168"/>
    </source>
</evidence>
<evidence type="ECO:0000256" key="3">
    <source>
        <dbReference type="ARBA" id="ARBA00022692"/>
    </source>
</evidence>
<accession>A0A5C6V8T9</accession>
<dbReference type="PANTHER" id="PTHR43461">
    <property type="entry name" value="TRANSMEMBRANE PROTEIN 256"/>
    <property type="match status" value="1"/>
</dbReference>
<comment type="similarity">
    <text evidence="2">Belongs to the UPF0382 family.</text>
</comment>
<proteinExistence type="inferred from homology"/>
<keyword evidence="3 6" id="KW-0812">Transmembrane</keyword>
<evidence type="ECO:0000256" key="4">
    <source>
        <dbReference type="ARBA" id="ARBA00022989"/>
    </source>
</evidence>
<evidence type="ECO:0000256" key="1">
    <source>
        <dbReference type="ARBA" id="ARBA00004141"/>
    </source>
</evidence>
<evidence type="ECO:0000256" key="5">
    <source>
        <dbReference type="ARBA" id="ARBA00023136"/>
    </source>
</evidence>
<organism evidence="7 8">
    <name type="scientific">Luteibaculum oceani</name>
    <dbReference type="NCBI Taxonomy" id="1294296"/>
    <lineage>
        <taxon>Bacteria</taxon>
        <taxon>Pseudomonadati</taxon>
        <taxon>Bacteroidota</taxon>
        <taxon>Flavobacteriia</taxon>
        <taxon>Flavobacteriales</taxon>
        <taxon>Luteibaculaceae</taxon>
        <taxon>Luteibaculum</taxon>
    </lineage>
</organism>
<feature type="transmembrane region" description="Helical" evidence="6">
    <location>
        <begin position="95"/>
        <end position="116"/>
    </location>
</feature>
<evidence type="ECO:0000313" key="7">
    <source>
        <dbReference type="EMBL" id="TXC81467.1"/>
    </source>
</evidence>
<keyword evidence="8" id="KW-1185">Reference proteome</keyword>
<dbReference type="Pfam" id="PF04241">
    <property type="entry name" value="DUF423"/>
    <property type="match status" value="1"/>
</dbReference>
<reference evidence="7 8" key="1">
    <citation type="submission" date="2019-08" db="EMBL/GenBank/DDBJ databases">
        <title>Genome of Luteibaculum oceani JCM 18817.</title>
        <authorList>
            <person name="Bowman J.P."/>
        </authorList>
    </citation>
    <scope>NUCLEOTIDE SEQUENCE [LARGE SCALE GENOMIC DNA]</scope>
    <source>
        <strain evidence="7 8">JCM 18817</strain>
    </source>
</reference>
<dbReference type="AlphaFoldDB" id="A0A5C6V8T9"/>
<dbReference type="PANTHER" id="PTHR43461:SF1">
    <property type="entry name" value="TRANSMEMBRANE PROTEIN 256"/>
    <property type="match status" value="1"/>
</dbReference>
<gene>
    <name evidence="7" type="ORF">FRX97_05535</name>
</gene>
<dbReference type="RefSeq" id="WP_147014196.1">
    <property type="nucleotide sequence ID" value="NZ_VORB01000004.1"/>
</dbReference>